<dbReference type="PANTHER" id="PTHR30614:SF37">
    <property type="entry name" value="AMINO-ACID ABC TRANSPORTER PERMEASE PROTEIN YHDX-RELATED"/>
    <property type="match status" value="1"/>
</dbReference>
<dbReference type="Pfam" id="PF00528">
    <property type="entry name" value="BPD_transp_1"/>
    <property type="match status" value="1"/>
</dbReference>
<dbReference type="Gene3D" id="1.10.3720.10">
    <property type="entry name" value="MetI-like"/>
    <property type="match status" value="1"/>
</dbReference>
<dbReference type="RefSeq" id="WP_148813223.1">
    <property type="nucleotide sequence ID" value="NZ_CP043046.1"/>
</dbReference>
<feature type="transmembrane region" description="Helical" evidence="9">
    <location>
        <begin position="350"/>
        <end position="375"/>
    </location>
</feature>
<evidence type="ECO:0000256" key="7">
    <source>
        <dbReference type="ARBA" id="ARBA00022989"/>
    </source>
</evidence>
<evidence type="ECO:0000256" key="8">
    <source>
        <dbReference type="ARBA" id="ARBA00023136"/>
    </source>
</evidence>
<dbReference type="KEGG" id="pacr:FXN63_04470"/>
<dbReference type="CDD" id="cd06261">
    <property type="entry name" value="TM_PBP2"/>
    <property type="match status" value="1"/>
</dbReference>
<dbReference type="InterPro" id="IPR010065">
    <property type="entry name" value="AA_ABC_transptr_permease_3TM"/>
</dbReference>
<dbReference type="GO" id="GO:0022857">
    <property type="term" value="F:transmembrane transporter activity"/>
    <property type="evidence" value="ECO:0007669"/>
    <property type="project" value="InterPro"/>
</dbReference>
<sequence length="384" mass="41586">MFSTIWFDRRLRSWCLQALLIAAVVGGLGWLAWNAQANLARRGITSGFGFLEQAARFPISESLLSYDTSNSFGRAFVVGITNTLFVSALVILFSTVLGLGLAIARRSKHPLVSGSATVYLEVIRNTPLVVQLLFWYAMLTVALPPARQALSPLPGVFLSVRGLYFPKLALSGDVLWFWVAVAVSVLLVLAAVMMRPILRLRHGTRFPLVRAALVSAAVLIGTAAWLGGVGASLDLPVLRGLNFVGGSTYTPEFTALLVGLVFYSTAFSGEIIRGGIDAVPGGQWEAGQSLGIRRWHTLRLIVFPQALRIILPPMTSQYLSIIKNSTLALAVGYPDLSFVVATTINQTGQAIEGILILMGVFLTISLTVSVLMNLYNRRLALVQR</sequence>
<dbReference type="Proteomes" id="UP000325161">
    <property type="component" value="Chromosome"/>
</dbReference>
<dbReference type="InterPro" id="IPR000515">
    <property type="entry name" value="MetI-like"/>
</dbReference>
<keyword evidence="6" id="KW-0029">Amino-acid transport</keyword>
<evidence type="ECO:0000313" key="11">
    <source>
        <dbReference type="EMBL" id="QEI05173.1"/>
    </source>
</evidence>
<comment type="similarity">
    <text evidence="2">Belongs to the binding-protein-dependent transport system permease family. HisMQ subfamily.</text>
</comment>
<dbReference type="InterPro" id="IPR035906">
    <property type="entry name" value="MetI-like_sf"/>
</dbReference>
<evidence type="ECO:0000256" key="9">
    <source>
        <dbReference type="RuleBase" id="RU363032"/>
    </source>
</evidence>
<keyword evidence="4" id="KW-1003">Cell membrane</keyword>
<feature type="transmembrane region" description="Helical" evidence="9">
    <location>
        <begin position="125"/>
        <end position="143"/>
    </location>
</feature>
<feature type="transmembrane region" description="Helical" evidence="9">
    <location>
        <begin position="175"/>
        <end position="198"/>
    </location>
</feature>
<dbReference type="OrthoDB" id="9808531at2"/>
<accession>A0A5C0AV06</accession>
<dbReference type="GO" id="GO:0006865">
    <property type="term" value="P:amino acid transport"/>
    <property type="evidence" value="ECO:0007669"/>
    <property type="project" value="UniProtKB-KW"/>
</dbReference>
<evidence type="ECO:0000256" key="2">
    <source>
        <dbReference type="ARBA" id="ARBA00010072"/>
    </source>
</evidence>
<evidence type="ECO:0000256" key="4">
    <source>
        <dbReference type="ARBA" id="ARBA00022475"/>
    </source>
</evidence>
<name>A0A5C0AV06_9BURK</name>
<feature type="transmembrane region" description="Helical" evidence="9">
    <location>
        <begin position="75"/>
        <end position="104"/>
    </location>
</feature>
<keyword evidence="7 9" id="KW-1133">Transmembrane helix</keyword>
<evidence type="ECO:0000313" key="12">
    <source>
        <dbReference type="Proteomes" id="UP000325161"/>
    </source>
</evidence>
<feature type="transmembrane region" description="Helical" evidence="9">
    <location>
        <begin position="210"/>
        <end position="233"/>
    </location>
</feature>
<keyword evidence="8 9" id="KW-0472">Membrane</keyword>
<dbReference type="PROSITE" id="PS50928">
    <property type="entry name" value="ABC_TM1"/>
    <property type="match status" value="1"/>
</dbReference>
<gene>
    <name evidence="11" type="ORF">FXN63_04470</name>
</gene>
<feature type="domain" description="ABC transmembrane type-1" evidence="10">
    <location>
        <begin position="80"/>
        <end position="372"/>
    </location>
</feature>
<dbReference type="InterPro" id="IPR043429">
    <property type="entry name" value="ArtM/GltK/GlnP/TcyL/YhdX-like"/>
</dbReference>
<feature type="transmembrane region" description="Helical" evidence="9">
    <location>
        <begin position="12"/>
        <end position="33"/>
    </location>
</feature>
<comment type="subcellular location">
    <subcellularLocation>
        <location evidence="1">Cell inner membrane</location>
        <topology evidence="1">Multi-pass membrane protein</topology>
    </subcellularLocation>
    <subcellularLocation>
        <location evidence="9">Cell membrane</location>
        <topology evidence="9">Multi-pass membrane protein</topology>
    </subcellularLocation>
</comment>
<evidence type="ECO:0000259" key="10">
    <source>
        <dbReference type="PROSITE" id="PS50928"/>
    </source>
</evidence>
<dbReference type="AlphaFoldDB" id="A0A5C0AV06"/>
<keyword evidence="5 9" id="KW-0812">Transmembrane</keyword>
<protein>
    <submittedName>
        <fullName evidence="11">ABC transporter permease subunit</fullName>
    </submittedName>
</protein>
<evidence type="ECO:0000256" key="1">
    <source>
        <dbReference type="ARBA" id="ARBA00004429"/>
    </source>
</evidence>
<dbReference type="NCBIfam" id="TIGR01726">
    <property type="entry name" value="HEQRo_perm_3TM"/>
    <property type="match status" value="1"/>
</dbReference>
<evidence type="ECO:0000256" key="6">
    <source>
        <dbReference type="ARBA" id="ARBA00022970"/>
    </source>
</evidence>
<keyword evidence="12" id="KW-1185">Reference proteome</keyword>
<dbReference type="GO" id="GO:0043190">
    <property type="term" value="C:ATP-binding cassette (ABC) transporter complex"/>
    <property type="evidence" value="ECO:0007669"/>
    <property type="project" value="InterPro"/>
</dbReference>
<feature type="transmembrane region" description="Helical" evidence="9">
    <location>
        <begin position="253"/>
        <end position="272"/>
    </location>
</feature>
<dbReference type="SUPFAM" id="SSF161098">
    <property type="entry name" value="MetI-like"/>
    <property type="match status" value="1"/>
</dbReference>
<organism evidence="11 12">
    <name type="scientific">Pigmentiphaga aceris</name>
    <dbReference type="NCBI Taxonomy" id="1940612"/>
    <lineage>
        <taxon>Bacteria</taxon>
        <taxon>Pseudomonadati</taxon>
        <taxon>Pseudomonadota</taxon>
        <taxon>Betaproteobacteria</taxon>
        <taxon>Burkholderiales</taxon>
        <taxon>Alcaligenaceae</taxon>
        <taxon>Pigmentiphaga</taxon>
    </lineage>
</organism>
<evidence type="ECO:0000256" key="3">
    <source>
        <dbReference type="ARBA" id="ARBA00022448"/>
    </source>
</evidence>
<evidence type="ECO:0000256" key="5">
    <source>
        <dbReference type="ARBA" id="ARBA00022692"/>
    </source>
</evidence>
<dbReference type="PANTHER" id="PTHR30614">
    <property type="entry name" value="MEMBRANE COMPONENT OF AMINO ACID ABC TRANSPORTER"/>
    <property type="match status" value="1"/>
</dbReference>
<dbReference type="EMBL" id="CP043046">
    <property type="protein sequence ID" value="QEI05173.1"/>
    <property type="molecule type" value="Genomic_DNA"/>
</dbReference>
<proteinExistence type="inferred from homology"/>
<feature type="transmembrane region" description="Helical" evidence="9">
    <location>
        <begin position="326"/>
        <end position="344"/>
    </location>
</feature>
<keyword evidence="3 9" id="KW-0813">Transport</keyword>
<reference evidence="11 12" key="1">
    <citation type="submission" date="2019-08" db="EMBL/GenBank/DDBJ databases">
        <title>Amphibian skin-associated Pigmentiphaga: genome sequence and occurrence across geography and hosts.</title>
        <authorList>
            <person name="Bletz M.C."/>
            <person name="Bunk B."/>
            <person name="Sproeer C."/>
            <person name="Biwer P."/>
            <person name="Reiter S."/>
            <person name="Rabemananjara F.C.E."/>
            <person name="Schulz S."/>
            <person name="Overmann J."/>
            <person name="Vences M."/>
        </authorList>
    </citation>
    <scope>NUCLEOTIDE SEQUENCE [LARGE SCALE GENOMIC DNA]</scope>
    <source>
        <strain evidence="11 12">Mada1488</strain>
    </source>
</reference>